<evidence type="ECO:0000313" key="21">
    <source>
        <dbReference type="Proteomes" id="UP000214603"/>
    </source>
</evidence>
<comment type="similarity">
    <text evidence="11 14">Belongs to the SoxA family.</text>
</comment>
<feature type="binding site" description="axial binding residue" evidence="17">
    <location>
        <position position="109"/>
    </location>
    <ligand>
        <name>heme c</name>
        <dbReference type="ChEBI" id="CHEBI:61717"/>
        <label>1</label>
    </ligand>
    <ligandPart>
        <name>Fe</name>
        <dbReference type="ChEBI" id="CHEBI:18248"/>
    </ligandPart>
</feature>
<evidence type="ECO:0000256" key="14">
    <source>
        <dbReference type="PIRNR" id="PIRNR038455"/>
    </source>
</evidence>
<keyword evidence="4 14" id="KW-0349">Heme</keyword>
<dbReference type="GO" id="GO:0046872">
    <property type="term" value="F:metal ion binding"/>
    <property type="evidence" value="ECO:0007669"/>
    <property type="project" value="UniProtKB-KW"/>
</dbReference>
<dbReference type="AlphaFoldDB" id="A0A225ML56"/>
<name>A0A225ML56_9BURK</name>
<dbReference type="GO" id="GO:0016740">
    <property type="term" value="F:transferase activity"/>
    <property type="evidence" value="ECO:0007669"/>
    <property type="project" value="UniProtKB-KW"/>
</dbReference>
<comment type="subunit">
    <text evidence="2 14">Heterodimer of SoxA and SoxX.</text>
</comment>
<evidence type="ECO:0000256" key="5">
    <source>
        <dbReference type="ARBA" id="ARBA00022679"/>
    </source>
</evidence>
<keyword evidence="10 14" id="KW-0408">Iron</keyword>
<feature type="active site" description="Cysteine persulfide intermediate" evidence="15">
    <location>
        <position position="235"/>
    </location>
</feature>
<dbReference type="EC" id="2.8.5.2" evidence="14"/>
<evidence type="ECO:0000256" key="4">
    <source>
        <dbReference type="ARBA" id="ARBA00022617"/>
    </source>
</evidence>
<evidence type="ECO:0000256" key="1">
    <source>
        <dbReference type="ARBA" id="ARBA00004418"/>
    </source>
</evidence>
<dbReference type="NCBIfam" id="TIGR04484">
    <property type="entry name" value="thiosulf_SoxA"/>
    <property type="match status" value="1"/>
</dbReference>
<evidence type="ECO:0000259" key="19">
    <source>
        <dbReference type="PROSITE" id="PS51007"/>
    </source>
</evidence>
<dbReference type="SUPFAM" id="SSF46626">
    <property type="entry name" value="Cytochrome c"/>
    <property type="match status" value="2"/>
</dbReference>
<comment type="catalytic activity">
    <reaction evidence="12 14">
        <text>L-cysteinyl-[SoxY protein] + thiosulfate + 2 Fe(III)-[cytochrome c] = S-sulfosulfanyl-L-cysteinyl-[SoxY protein] + 2 Fe(II)-[cytochrome c] + 2 H(+)</text>
        <dbReference type="Rhea" id="RHEA:56720"/>
        <dbReference type="Rhea" id="RHEA-COMP:10350"/>
        <dbReference type="Rhea" id="RHEA-COMP:14328"/>
        <dbReference type="Rhea" id="RHEA-COMP:14399"/>
        <dbReference type="Rhea" id="RHEA-COMP:14691"/>
        <dbReference type="ChEBI" id="CHEBI:15378"/>
        <dbReference type="ChEBI" id="CHEBI:29033"/>
        <dbReference type="ChEBI" id="CHEBI:29034"/>
        <dbReference type="ChEBI" id="CHEBI:29950"/>
        <dbReference type="ChEBI" id="CHEBI:33542"/>
        <dbReference type="ChEBI" id="CHEBI:139321"/>
        <dbReference type="EC" id="2.8.5.2"/>
    </reaction>
</comment>
<dbReference type="Proteomes" id="UP000214603">
    <property type="component" value="Unassembled WGS sequence"/>
</dbReference>
<evidence type="ECO:0000256" key="16">
    <source>
        <dbReference type="PIRSR" id="PIRSR038455-2"/>
    </source>
</evidence>
<keyword evidence="9 14" id="KW-0249">Electron transport</keyword>
<keyword evidence="7 18" id="KW-0732">Signal</keyword>
<keyword evidence="8 14" id="KW-0574">Periplasm</keyword>
<feature type="binding site" description="axial binding residue" evidence="17">
    <location>
        <position position="235"/>
    </location>
    <ligand>
        <name>heme c</name>
        <dbReference type="ChEBI" id="CHEBI:61717"/>
        <label>2</label>
    </ligand>
    <ligandPart>
        <name>Fe</name>
        <dbReference type="ChEBI" id="CHEBI:18248"/>
    </ligandPart>
</feature>
<gene>
    <name evidence="20" type="primary">soxA</name>
    <name evidence="20" type="ORF">CEY11_08865</name>
</gene>
<dbReference type="Pfam" id="PF21342">
    <property type="entry name" value="SoxA-TsdA_cyt-c"/>
    <property type="match status" value="1"/>
</dbReference>
<comment type="cofactor">
    <cofactor evidence="16">
        <name>heme</name>
        <dbReference type="ChEBI" id="CHEBI:30413"/>
    </cofactor>
    <text evidence="16">Binds 2 heme groups per subunit.</text>
</comment>
<dbReference type="OrthoDB" id="9808312at2"/>
<feature type="binding site" evidence="16">
    <location>
        <position position="231"/>
    </location>
    <ligand>
        <name>substrate</name>
    </ligand>
</feature>
<feature type="binding site" description="axial binding residue" evidence="17">
    <location>
        <position position="187"/>
    </location>
    <ligand>
        <name>heme c</name>
        <dbReference type="ChEBI" id="CHEBI:61717"/>
        <label>2</label>
    </ligand>
    <ligandPart>
        <name>Fe</name>
        <dbReference type="ChEBI" id="CHEBI:18248"/>
    </ligandPart>
</feature>
<feature type="domain" description="Cytochrome c" evidence="19">
    <location>
        <begin position="163"/>
        <end position="274"/>
    </location>
</feature>
<keyword evidence="5 14" id="KW-0808">Transferase</keyword>
<evidence type="ECO:0000256" key="9">
    <source>
        <dbReference type="ARBA" id="ARBA00022982"/>
    </source>
</evidence>
<dbReference type="GO" id="GO:0042597">
    <property type="term" value="C:periplasmic space"/>
    <property type="evidence" value="ECO:0007669"/>
    <property type="project" value="UniProtKB-SubCell"/>
</dbReference>
<evidence type="ECO:0000256" key="6">
    <source>
        <dbReference type="ARBA" id="ARBA00022723"/>
    </source>
</evidence>
<dbReference type="GO" id="GO:0019417">
    <property type="term" value="P:sulfur oxidation"/>
    <property type="evidence" value="ECO:0007669"/>
    <property type="project" value="InterPro"/>
</dbReference>
<evidence type="ECO:0000256" key="2">
    <source>
        <dbReference type="ARBA" id="ARBA00011530"/>
    </source>
</evidence>
<dbReference type="PIRSF" id="PIRSF038455">
    <property type="entry name" value="SoxA"/>
    <property type="match status" value="1"/>
</dbReference>
<dbReference type="PROSITE" id="PS51007">
    <property type="entry name" value="CYTC"/>
    <property type="match status" value="1"/>
</dbReference>
<organism evidence="20 21">
    <name type="scientific">Candidimonas nitroreducens</name>
    <dbReference type="NCBI Taxonomy" id="683354"/>
    <lineage>
        <taxon>Bacteria</taxon>
        <taxon>Pseudomonadati</taxon>
        <taxon>Pseudomonadota</taxon>
        <taxon>Betaproteobacteria</taxon>
        <taxon>Burkholderiales</taxon>
        <taxon>Alcaligenaceae</taxon>
        <taxon>Candidimonas</taxon>
    </lineage>
</organism>
<dbReference type="Pfam" id="PF00034">
    <property type="entry name" value="Cytochrom_C"/>
    <property type="match status" value="1"/>
</dbReference>
<feature type="binding site" description="covalent" evidence="16">
    <location>
        <position position="186"/>
    </location>
    <ligand>
        <name>heme c</name>
        <dbReference type="ChEBI" id="CHEBI:61717"/>
        <label>2</label>
    </ligand>
</feature>
<evidence type="ECO:0000256" key="3">
    <source>
        <dbReference type="ARBA" id="ARBA00022448"/>
    </source>
</evidence>
<evidence type="ECO:0000256" key="10">
    <source>
        <dbReference type="ARBA" id="ARBA00023004"/>
    </source>
</evidence>
<dbReference type="EMBL" id="NJIH01000004">
    <property type="protein sequence ID" value="OWT61925.1"/>
    <property type="molecule type" value="Genomic_DNA"/>
</dbReference>
<dbReference type="Gene3D" id="1.10.760.10">
    <property type="entry name" value="Cytochrome c-like domain"/>
    <property type="match status" value="2"/>
</dbReference>
<evidence type="ECO:0000256" key="7">
    <source>
        <dbReference type="ARBA" id="ARBA00022729"/>
    </source>
</evidence>
<dbReference type="InterPro" id="IPR036909">
    <property type="entry name" value="Cyt_c-like_dom_sf"/>
</dbReference>
<proteinExistence type="inferred from homology"/>
<reference evidence="21" key="1">
    <citation type="submission" date="2017-06" db="EMBL/GenBank/DDBJ databases">
        <title>Herbaspirillum phytohormonus sp. nov., isolated from the root nodule of Robinia pseudoacacia in lead-zinc mine.</title>
        <authorList>
            <person name="Fan M."/>
            <person name="Lin Y."/>
        </authorList>
    </citation>
    <scope>NUCLEOTIDE SEQUENCE [LARGE SCALE GENOMIC DNA]</scope>
    <source>
        <strain evidence="21">SC-089</strain>
    </source>
</reference>
<comment type="subcellular location">
    <subcellularLocation>
        <location evidence="1 14">Periplasm</location>
    </subcellularLocation>
</comment>
<protein>
    <recommendedName>
        <fullName evidence="14">SoxAX cytochrome complex subunit A</fullName>
        <ecNumber evidence="14">2.8.5.2</ecNumber>
    </recommendedName>
    <alternativeName>
        <fullName evidence="14">Protein SoxA</fullName>
    </alternativeName>
    <alternativeName>
        <fullName evidence="14">Sulfur oxidizing protein A</fullName>
    </alternativeName>
    <alternativeName>
        <fullName evidence="14">Thiosulfate-oxidizing multienzyme system protein SoxA</fullName>
    </alternativeName>
</protein>
<evidence type="ECO:0000313" key="20">
    <source>
        <dbReference type="EMBL" id="OWT61925.1"/>
    </source>
</evidence>
<keyword evidence="3 14" id="KW-0813">Transport</keyword>
<feature type="signal peptide" evidence="18">
    <location>
        <begin position="1"/>
        <end position="19"/>
    </location>
</feature>
<sequence>MKKIVLSALALAAGCAVFAAGAAQQSASSTEQGIEQYREMLGEGGNPADLIVMTGEDLWKEKRGPKHASMEKCDLGMGPGVVKGAYAHLPRYFKDTGKVMDLESRLLYCMVNLQGLDRDDIIKHAISKSGEYSSDMESLVGYVVDKSKGMKIEVPQSHKQEREAYARGKEIFFFRGGPYDFSCASCHGVDGQRIRLQDLPNLTKQGPARAAYSSWPAYRVSQGALRTMQWRLQDCFRQQRMPVLKYGSQASIDLTVFLGVNAKGGDMAAPGLKR</sequence>
<comment type="caution">
    <text evidence="20">The sequence shown here is derived from an EMBL/GenBank/DDBJ whole genome shotgun (WGS) entry which is preliminary data.</text>
</comment>
<dbReference type="InterPro" id="IPR009056">
    <property type="entry name" value="Cyt_c-like_dom"/>
</dbReference>
<feature type="chain" id="PRO_5013347729" description="SoxAX cytochrome complex subunit A" evidence="18">
    <location>
        <begin position="20"/>
        <end position="274"/>
    </location>
</feature>
<evidence type="ECO:0000256" key="13">
    <source>
        <dbReference type="ARBA" id="ARBA00048423"/>
    </source>
</evidence>
<dbReference type="GO" id="GO:0009055">
    <property type="term" value="F:electron transfer activity"/>
    <property type="evidence" value="ECO:0007669"/>
    <property type="project" value="InterPro"/>
</dbReference>
<evidence type="ECO:0000256" key="12">
    <source>
        <dbReference type="ARBA" id="ARBA00048077"/>
    </source>
</evidence>
<feature type="binding site" description="covalent" evidence="16">
    <location>
        <position position="183"/>
    </location>
    <ligand>
        <name>heme c</name>
        <dbReference type="ChEBI" id="CHEBI:61717"/>
        <label>2</label>
    </ligand>
</feature>
<dbReference type="RefSeq" id="WP_088603011.1">
    <property type="nucleotide sequence ID" value="NZ_NJIH01000004.1"/>
</dbReference>
<comment type="catalytic activity">
    <reaction evidence="13 14">
        <text>S-sulfanyl-L-cysteinyl-[SoxY protein] + thiosulfate + 2 Fe(III)-[cytochrome c] = S-(2-sulfodisulfanyl)-L-cysteinyl-[SoxY protein] + 2 Fe(II)-[cytochrome c] + 2 H(+)</text>
        <dbReference type="Rhea" id="RHEA:51224"/>
        <dbReference type="Rhea" id="RHEA-COMP:10350"/>
        <dbReference type="Rhea" id="RHEA-COMP:14399"/>
        <dbReference type="Rhea" id="RHEA-COMP:14689"/>
        <dbReference type="Rhea" id="RHEA-COMP:14690"/>
        <dbReference type="ChEBI" id="CHEBI:15378"/>
        <dbReference type="ChEBI" id="CHEBI:29033"/>
        <dbReference type="ChEBI" id="CHEBI:29034"/>
        <dbReference type="ChEBI" id="CHEBI:33542"/>
        <dbReference type="ChEBI" id="CHEBI:61963"/>
        <dbReference type="ChEBI" id="CHEBI:140664"/>
        <dbReference type="EC" id="2.8.5.2"/>
    </reaction>
</comment>
<dbReference type="GO" id="GO:0020037">
    <property type="term" value="F:heme binding"/>
    <property type="evidence" value="ECO:0007669"/>
    <property type="project" value="InterPro"/>
</dbReference>
<evidence type="ECO:0000256" key="18">
    <source>
        <dbReference type="SAM" id="SignalP"/>
    </source>
</evidence>
<dbReference type="InterPro" id="IPR025710">
    <property type="entry name" value="SoxA"/>
</dbReference>
<dbReference type="GO" id="GO:0016669">
    <property type="term" value="F:oxidoreductase activity, acting on a sulfur group of donors, cytochrome as acceptor"/>
    <property type="evidence" value="ECO:0007669"/>
    <property type="project" value="InterPro"/>
</dbReference>
<evidence type="ECO:0000256" key="17">
    <source>
        <dbReference type="PIRSR" id="PIRSR038455-3"/>
    </source>
</evidence>
<dbReference type="PROSITE" id="PS51257">
    <property type="entry name" value="PROKAR_LIPOPROTEIN"/>
    <property type="match status" value="1"/>
</dbReference>
<evidence type="ECO:0000256" key="15">
    <source>
        <dbReference type="PIRSR" id="PIRSR038455-1"/>
    </source>
</evidence>
<evidence type="ECO:0000256" key="11">
    <source>
        <dbReference type="ARBA" id="ARBA00025746"/>
    </source>
</evidence>
<keyword evidence="21" id="KW-1185">Reference proteome</keyword>
<feature type="binding site" description="covalent" evidence="16">
    <location>
        <position position="73"/>
    </location>
    <ligand>
        <name>heme c</name>
        <dbReference type="ChEBI" id="CHEBI:61717"/>
        <label>1</label>
    </ligand>
</feature>
<evidence type="ECO:0000256" key="8">
    <source>
        <dbReference type="ARBA" id="ARBA00022764"/>
    </source>
</evidence>
<accession>A0A225ML56</accession>
<keyword evidence="6 14" id="KW-0479">Metal-binding</keyword>
<dbReference type="GO" id="GO:0070069">
    <property type="term" value="C:cytochrome complex"/>
    <property type="evidence" value="ECO:0007669"/>
    <property type="project" value="InterPro"/>
</dbReference>